<evidence type="ECO:0000256" key="2">
    <source>
        <dbReference type="SAM" id="MobiDB-lite"/>
    </source>
</evidence>
<evidence type="ECO:0000313" key="4">
    <source>
        <dbReference type="EMBL" id="SCF38360.1"/>
    </source>
</evidence>
<evidence type="ECO:0000313" key="5">
    <source>
        <dbReference type="Proteomes" id="UP000198864"/>
    </source>
</evidence>
<dbReference type="InterPro" id="IPR001789">
    <property type="entry name" value="Sig_transdc_resp-reg_receiver"/>
</dbReference>
<name>A0A1C4ZZG8_9ACTN</name>
<dbReference type="GO" id="GO:0000160">
    <property type="term" value="P:phosphorelay signal transduction system"/>
    <property type="evidence" value="ECO:0007669"/>
    <property type="project" value="InterPro"/>
</dbReference>
<comment type="caution">
    <text evidence="1">Lacks conserved residue(s) required for the propagation of feature annotation.</text>
</comment>
<dbReference type="STRING" id="285676.GA0070561_6061"/>
<dbReference type="AlphaFoldDB" id="A0A1C4ZZG8"/>
<dbReference type="InterPro" id="IPR011006">
    <property type="entry name" value="CheY-like_superfamily"/>
</dbReference>
<dbReference type="Pfam" id="PF00072">
    <property type="entry name" value="Response_reg"/>
    <property type="match status" value="1"/>
</dbReference>
<dbReference type="SUPFAM" id="SSF52172">
    <property type="entry name" value="CheY-like"/>
    <property type="match status" value="1"/>
</dbReference>
<dbReference type="Gene3D" id="3.40.50.2300">
    <property type="match status" value="1"/>
</dbReference>
<feature type="domain" description="Response regulatory" evidence="3">
    <location>
        <begin position="1"/>
        <end position="65"/>
    </location>
</feature>
<evidence type="ECO:0000259" key="3">
    <source>
        <dbReference type="PROSITE" id="PS50110"/>
    </source>
</evidence>
<protein>
    <submittedName>
        <fullName evidence="4">Response regulator receiver domain-containing protein</fullName>
    </submittedName>
</protein>
<dbReference type="Proteomes" id="UP000198864">
    <property type="component" value="Unassembled WGS sequence"/>
</dbReference>
<reference evidence="4 5" key="1">
    <citation type="submission" date="2016-06" db="EMBL/GenBank/DDBJ databases">
        <authorList>
            <person name="Kjaerup R.B."/>
            <person name="Dalgaard T.S."/>
            <person name="Juul-Madsen H.R."/>
        </authorList>
    </citation>
    <scope>NUCLEOTIDE SEQUENCE [LARGE SCALE GENOMIC DNA]</scope>
    <source>
        <strain evidence="4 5">DSM 44871</strain>
    </source>
</reference>
<dbReference type="EMBL" id="FMCR01000007">
    <property type="protein sequence ID" value="SCF38360.1"/>
    <property type="molecule type" value="Genomic_DNA"/>
</dbReference>
<proteinExistence type="predicted"/>
<dbReference type="PROSITE" id="PS50110">
    <property type="entry name" value="RESPONSE_REGULATORY"/>
    <property type="match status" value="1"/>
</dbReference>
<sequence>MPPDTWGGLWLLRRMQEEGHRVPVVVLSGEGSLDQAMDATNAGAAKYVTKAIAAEKLAAVVEEVLADLRQRSRSDLQHLPLPVALGLQRYESETVANLRLRAGHAAMEDALRFIGAVGLGELLSGDPEARVPRPVLAPHMMLGKWVDLLKALGTRLTQDSYAGQVIRSLDLDALAVVKAGRNVVSHRSERPNDEVARMIDEVDPLLEQFAAALRHIPGRTVMIADTLRLNSKRYVVAAFRMTGTGPVLPSAKLTSSISPKEHSVGLYRTGVDSWIPIGPWMTARPGKGRGEWQVSVIDGVTQGSRGRPAKLAYQPFGEGDKWETEADEDTDQLIRRSTAR</sequence>
<feature type="region of interest" description="Disordered" evidence="2">
    <location>
        <begin position="308"/>
        <end position="340"/>
    </location>
</feature>
<organism evidence="4 5">
    <name type="scientific">Micromonospora saelicesensis</name>
    <dbReference type="NCBI Taxonomy" id="285676"/>
    <lineage>
        <taxon>Bacteria</taxon>
        <taxon>Bacillati</taxon>
        <taxon>Actinomycetota</taxon>
        <taxon>Actinomycetes</taxon>
        <taxon>Micromonosporales</taxon>
        <taxon>Micromonosporaceae</taxon>
        <taxon>Micromonospora</taxon>
    </lineage>
</organism>
<evidence type="ECO:0000256" key="1">
    <source>
        <dbReference type="PROSITE-ProRule" id="PRU00169"/>
    </source>
</evidence>
<accession>A0A1C4ZZG8</accession>
<gene>
    <name evidence="4" type="ORF">GA0070561_6061</name>
</gene>